<reference evidence="3" key="1">
    <citation type="journal article" date="2014" name="Int. J. Syst. Evol. Microbiol.">
        <title>Complete genome sequence of Corynebacterium casei LMG S-19264T (=DSM 44701T), isolated from a smear-ripened cheese.</title>
        <authorList>
            <consortium name="US DOE Joint Genome Institute (JGI-PGF)"/>
            <person name="Walter F."/>
            <person name="Albersmeier A."/>
            <person name="Kalinowski J."/>
            <person name="Ruckert C."/>
        </authorList>
    </citation>
    <scope>NUCLEOTIDE SEQUENCE</scope>
    <source>
        <strain evidence="3">CGMCC 4.7308</strain>
    </source>
</reference>
<evidence type="ECO:0000313" key="4">
    <source>
        <dbReference type="Proteomes" id="UP000655208"/>
    </source>
</evidence>
<dbReference type="InterPro" id="IPR033469">
    <property type="entry name" value="CYTH-like_dom_sf"/>
</dbReference>
<feature type="region of interest" description="Disordered" evidence="1">
    <location>
        <begin position="237"/>
        <end position="269"/>
    </location>
</feature>
<dbReference type="InterPro" id="IPR023577">
    <property type="entry name" value="CYTH_domain"/>
</dbReference>
<protein>
    <submittedName>
        <fullName evidence="3">CHAD domain-containing protein</fullName>
    </submittedName>
</protein>
<accession>A0A917WJJ5</accession>
<evidence type="ECO:0000259" key="2">
    <source>
        <dbReference type="PROSITE" id="PS51708"/>
    </source>
</evidence>
<dbReference type="Pfam" id="PF01928">
    <property type="entry name" value="CYTH"/>
    <property type="match status" value="1"/>
</dbReference>
<dbReference type="AlphaFoldDB" id="A0A917WJJ5"/>
<gene>
    <name evidence="3" type="ORF">GCM10011594_30270</name>
</gene>
<organism evidence="3 4">
    <name type="scientific">Nakamurella endophytica</name>
    <dbReference type="NCBI Taxonomy" id="1748367"/>
    <lineage>
        <taxon>Bacteria</taxon>
        <taxon>Bacillati</taxon>
        <taxon>Actinomycetota</taxon>
        <taxon>Actinomycetes</taxon>
        <taxon>Nakamurellales</taxon>
        <taxon>Nakamurellaceae</taxon>
        <taxon>Nakamurella</taxon>
    </lineage>
</organism>
<keyword evidence="4" id="KW-1185">Reference proteome</keyword>
<dbReference type="SMART" id="SM01118">
    <property type="entry name" value="CYTH"/>
    <property type="match status" value="1"/>
</dbReference>
<dbReference type="CDD" id="cd07374">
    <property type="entry name" value="CYTH-like_Pase"/>
    <property type="match status" value="1"/>
</dbReference>
<dbReference type="PANTHER" id="PTHR39339:SF1">
    <property type="entry name" value="CHAD DOMAIN-CONTAINING PROTEIN"/>
    <property type="match status" value="1"/>
</dbReference>
<dbReference type="RefSeq" id="WP_188942942.1">
    <property type="nucleotide sequence ID" value="NZ_BMNA01000006.1"/>
</dbReference>
<dbReference type="InterPro" id="IPR038186">
    <property type="entry name" value="CHAD_dom_sf"/>
</dbReference>
<feature type="compositionally biased region" description="Low complexity" evidence="1">
    <location>
        <begin position="110"/>
        <end position="121"/>
    </location>
</feature>
<evidence type="ECO:0000313" key="3">
    <source>
        <dbReference type="EMBL" id="GGM08227.1"/>
    </source>
</evidence>
<dbReference type="Proteomes" id="UP000655208">
    <property type="component" value="Unassembled WGS sequence"/>
</dbReference>
<dbReference type="SUPFAM" id="SSF55154">
    <property type="entry name" value="CYTH-like phosphatases"/>
    <property type="match status" value="1"/>
</dbReference>
<dbReference type="PROSITE" id="PS51708">
    <property type="entry name" value="CHAD"/>
    <property type="match status" value="1"/>
</dbReference>
<comment type="caution">
    <text evidence="3">The sequence shown here is derived from an EMBL/GenBank/DDBJ whole genome shotgun (WGS) entry which is preliminary data.</text>
</comment>
<dbReference type="PANTHER" id="PTHR39339">
    <property type="entry name" value="SLR1444 PROTEIN"/>
    <property type="match status" value="1"/>
</dbReference>
<dbReference type="InterPro" id="IPR007899">
    <property type="entry name" value="CHAD_dom"/>
</dbReference>
<feature type="region of interest" description="Disordered" evidence="1">
    <location>
        <begin position="110"/>
        <end position="129"/>
    </location>
</feature>
<dbReference type="EMBL" id="BMNA01000006">
    <property type="protein sequence ID" value="GGM08227.1"/>
    <property type="molecule type" value="Genomic_DNA"/>
</dbReference>
<dbReference type="SMART" id="SM00880">
    <property type="entry name" value="CHAD"/>
    <property type="match status" value="1"/>
</dbReference>
<dbReference type="Gene3D" id="1.40.20.10">
    <property type="entry name" value="CHAD domain"/>
    <property type="match status" value="1"/>
</dbReference>
<dbReference type="Pfam" id="PF05235">
    <property type="entry name" value="CHAD"/>
    <property type="match status" value="1"/>
</dbReference>
<feature type="domain" description="CHAD" evidence="2">
    <location>
        <begin position="270"/>
        <end position="554"/>
    </location>
</feature>
<evidence type="ECO:0000256" key="1">
    <source>
        <dbReference type="SAM" id="MobiDB-lite"/>
    </source>
</evidence>
<dbReference type="Gene3D" id="2.40.320.10">
    <property type="entry name" value="Hypothetical Protein Pfu-838710-001"/>
    <property type="match status" value="1"/>
</dbReference>
<reference evidence="3" key="2">
    <citation type="submission" date="2020-09" db="EMBL/GenBank/DDBJ databases">
        <authorList>
            <person name="Sun Q."/>
            <person name="Zhou Y."/>
        </authorList>
    </citation>
    <scope>NUCLEOTIDE SEQUENCE</scope>
    <source>
        <strain evidence="3">CGMCC 4.7308</strain>
    </source>
</reference>
<name>A0A917WJJ5_9ACTN</name>
<proteinExistence type="predicted"/>
<sequence>MTSGRLRDETRRPVPNRQLEVETKLEIAGDEDLPDLSGHRRLRGSGIRTVSAPEVYELDAVYYDTARLDLLSSRLTLRRRTGGHDAGWHLKLPAGGGARTEVTLPLEDGAAAADPAGGPAVDRPDGDGGVPQRVPAALAELVAGAARGRPLVPVCRIRNRRVVRRLADAAGTDLVELADDHVAASRLTATGTADTGTEPLRWRELEVELLAGTAEQLAATVAALRAAGARPASSASKLARALGREPAAPDGDRTATGSASGTGSGTGKADRTAGAAVLAALARLRDAQIVADRALREGAGEALHDARAGARRLRSVLGAYAPLFDTPAVPLLRAELRDLGRVLSGARDLEVLRDRLTAQLVDEPAEFAAAAQDRLAAHYRRTEPALLAAVGEYIRSERYFELLRGIDQLLAEPALARRSGRPATAELPELVAARWRSLRSSAVRALAQTQAEEGGDAVHETRKRAKALRYAVEAAVPALGSPAVVFAAAVEQLQEVLGEHQDALTSAALLVELARRPDTDGTAGFTFGRLHAFEQAVAHGAVDDFGDAWARIEDGELLAALRR</sequence>